<dbReference type="Proteomes" id="UP000249464">
    <property type="component" value="Unassembled WGS sequence"/>
</dbReference>
<feature type="transmembrane region" description="Helical" evidence="5">
    <location>
        <begin position="192"/>
        <end position="212"/>
    </location>
</feature>
<evidence type="ECO:0000256" key="3">
    <source>
        <dbReference type="ARBA" id="ARBA00022989"/>
    </source>
</evidence>
<dbReference type="EMBL" id="FQNC01000012">
    <property type="protein sequence ID" value="SGY14207.1"/>
    <property type="molecule type" value="Genomic_DNA"/>
</dbReference>
<feature type="transmembrane region" description="Helical" evidence="5">
    <location>
        <begin position="265"/>
        <end position="285"/>
    </location>
</feature>
<evidence type="ECO:0000256" key="1">
    <source>
        <dbReference type="ARBA" id="ARBA00004141"/>
    </source>
</evidence>
<feature type="transmembrane region" description="Helical" evidence="5">
    <location>
        <begin position="232"/>
        <end position="253"/>
    </location>
</feature>
<sequence length="323" mass="34643">MSIPPNYHGPINANPSSGETTISIFGFIPSRALASIAAIVFALGLLCHVVYLIRAAELIPSTARLVISVNDVPPDQIAGDEVISVLVGDWMLGGYIVRILAHYHPFLVSFYVAQYFLIVYLALGLAIKRLPVTLAHGLLSFPPKIFIIIFIIADIVTTAIQITGAALIGAAESSRTPGSVPTAITSAQANDILLSGLAIQSVSFLAFIYILSLVAYRSNQVRPHVLPPRFSAALIISSLLVFLRTVFRLAEVAQGVFGFASTHEVLFGILEFAPVALAMSIWAALSLDELLPLARANHEIEKWDGKKANYGGIEIVNTVTRGS</sequence>
<feature type="transmembrane region" description="Helical" evidence="5">
    <location>
        <begin position="106"/>
        <end position="127"/>
    </location>
</feature>
<feature type="transmembrane region" description="Helical" evidence="5">
    <location>
        <begin position="32"/>
        <end position="53"/>
    </location>
</feature>
<gene>
    <name evidence="6" type="primary">BQ5605_C010g06101</name>
    <name evidence="6" type="ORF">BQ5605_C010G06101</name>
</gene>
<evidence type="ECO:0000256" key="2">
    <source>
        <dbReference type="ARBA" id="ARBA00022692"/>
    </source>
</evidence>
<accession>A0A2X0NMT8</accession>
<keyword evidence="2 5" id="KW-0812">Transmembrane</keyword>
<dbReference type="GO" id="GO:0016020">
    <property type="term" value="C:membrane"/>
    <property type="evidence" value="ECO:0007669"/>
    <property type="project" value="UniProtKB-SubCell"/>
</dbReference>
<keyword evidence="4 5" id="KW-0472">Membrane</keyword>
<protein>
    <submittedName>
        <fullName evidence="6">BQ5605_C010g06101 protein</fullName>
    </submittedName>
</protein>
<dbReference type="PANTHER" id="PTHR31465">
    <property type="entry name" value="PROTEIN RTA1-RELATED"/>
    <property type="match status" value="1"/>
</dbReference>
<evidence type="ECO:0000313" key="6">
    <source>
        <dbReference type="EMBL" id="SGY14207.1"/>
    </source>
</evidence>
<comment type="subcellular location">
    <subcellularLocation>
        <location evidence="1">Membrane</location>
        <topology evidence="1">Multi-pass membrane protein</topology>
    </subcellularLocation>
</comment>
<reference evidence="6 7" key="1">
    <citation type="submission" date="2016-11" db="EMBL/GenBank/DDBJ databases">
        <authorList>
            <person name="Jaros S."/>
            <person name="Januszkiewicz K."/>
            <person name="Wedrychowicz H."/>
        </authorList>
    </citation>
    <scope>NUCLEOTIDE SEQUENCE [LARGE SCALE GENOMIC DNA]</scope>
</reference>
<organism evidence="6 7">
    <name type="scientific">Microbotryum silenes-dioicae</name>
    <dbReference type="NCBI Taxonomy" id="796604"/>
    <lineage>
        <taxon>Eukaryota</taxon>
        <taxon>Fungi</taxon>
        <taxon>Dikarya</taxon>
        <taxon>Basidiomycota</taxon>
        <taxon>Pucciniomycotina</taxon>
        <taxon>Microbotryomycetes</taxon>
        <taxon>Microbotryales</taxon>
        <taxon>Microbotryaceae</taxon>
        <taxon>Microbotryum</taxon>
    </lineage>
</organism>
<keyword evidence="3 5" id="KW-1133">Transmembrane helix</keyword>
<evidence type="ECO:0000256" key="5">
    <source>
        <dbReference type="SAM" id="Phobius"/>
    </source>
</evidence>
<proteinExistence type="predicted"/>
<dbReference type="STRING" id="796604.A0A2X0NMT8"/>
<keyword evidence="7" id="KW-1185">Reference proteome</keyword>
<dbReference type="InterPro" id="IPR007568">
    <property type="entry name" value="RTA1"/>
</dbReference>
<dbReference type="AlphaFoldDB" id="A0A2X0NMT8"/>
<dbReference type="PANTHER" id="PTHR31465:SF1">
    <property type="entry name" value="PROTEIN RTA1-RELATED"/>
    <property type="match status" value="1"/>
</dbReference>
<name>A0A2X0NMT8_9BASI</name>
<evidence type="ECO:0000313" key="7">
    <source>
        <dbReference type="Proteomes" id="UP000249464"/>
    </source>
</evidence>
<dbReference type="Pfam" id="PF04479">
    <property type="entry name" value="RTA1"/>
    <property type="match status" value="1"/>
</dbReference>
<evidence type="ECO:0000256" key="4">
    <source>
        <dbReference type="ARBA" id="ARBA00023136"/>
    </source>
</evidence>
<feature type="transmembrane region" description="Helical" evidence="5">
    <location>
        <begin position="147"/>
        <end position="171"/>
    </location>
</feature>